<dbReference type="PROSITE" id="PS00162">
    <property type="entry name" value="ALPHA_CA_1"/>
    <property type="match status" value="1"/>
</dbReference>
<dbReference type="InterPro" id="IPR023561">
    <property type="entry name" value="Carbonic_anhydrase_a-class"/>
</dbReference>
<name>A0A2B7WR48_9EURO</name>
<dbReference type="SUPFAM" id="SSF51069">
    <property type="entry name" value="Carbonic anhydrase"/>
    <property type="match status" value="1"/>
</dbReference>
<dbReference type="OrthoDB" id="429145at2759"/>
<comment type="function">
    <text evidence="2 9">Reversible hydration of carbon dioxide.</text>
</comment>
<keyword evidence="7 9" id="KW-0456">Lyase</keyword>
<keyword evidence="6 9" id="KW-0862">Zinc</keyword>
<dbReference type="EC" id="4.2.1.1" evidence="4 9"/>
<dbReference type="STRING" id="2060905.A0A2B7WR48"/>
<accession>A0A2B7WR48</accession>
<evidence type="ECO:0000256" key="8">
    <source>
        <dbReference type="ARBA" id="ARBA00048348"/>
    </source>
</evidence>
<dbReference type="Gene3D" id="3.10.200.10">
    <property type="entry name" value="Alpha carbonic anhydrase"/>
    <property type="match status" value="1"/>
</dbReference>
<dbReference type="CDD" id="cd03124">
    <property type="entry name" value="alpha_CA_prokaryotic_like"/>
    <property type="match status" value="1"/>
</dbReference>
<dbReference type="GO" id="GO:0008270">
    <property type="term" value="F:zinc ion binding"/>
    <property type="evidence" value="ECO:0007669"/>
    <property type="project" value="UniProtKB-UniRule"/>
</dbReference>
<dbReference type="InterPro" id="IPR018338">
    <property type="entry name" value="Carbonic_anhydrase_a-class_CS"/>
</dbReference>
<evidence type="ECO:0000259" key="10">
    <source>
        <dbReference type="PROSITE" id="PS51144"/>
    </source>
</evidence>
<organism evidence="11 12">
    <name type="scientific">Blastomyces parvus</name>
    <dbReference type="NCBI Taxonomy" id="2060905"/>
    <lineage>
        <taxon>Eukaryota</taxon>
        <taxon>Fungi</taxon>
        <taxon>Dikarya</taxon>
        <taxon>Ascomycota</taxon>
        <taxon>Pezizomycotina</taxon>
        <taxon>Eurotiomycetes</taxon>
        <taxon>Eurotiomycetidae</taxon>
        <taxon>Onygenales</taxon>
        <taxon>Ajellomycetaceae</taxon>
        <taxon>Blastomyces</taxon>
    </lineage>
</organism>
<dbReference type="PROSITE" id="PS51144">
    <property type="entry name" value="ALPHA_CA_2"/>
    <property type="match status" value="1"/>
</dbReference>
<sequence length="298" mass="32256">MLVLTLAILVLLNARAVLSSCAHGTYLLRRATDDDKPIELPNFGYGPFDGPTSWQSLSPDNVLCSSGRSQSPIDVDSTISQVPAGLLRMNVPVQDATFLNLRTTVEVALQGSTTINGREFALEQFHFHTPSEHAMNGECFMAEVHLVHSAIDNPKELVVVALMVQATADHSIRSLDRVLSNIDRISSPGNKTTLPALNIADISSLVNTQPFHTYLGSLTTPPCTEGVRFFILSQPIPMHINIFNSLKAVVGHNARFLQNNNPANQNVLAAACHAIPGEARNNTATRPAMVATSSVRYP</sequence>
<protein>
    <recommendedName>
        <fullName evidence="4 9">Carbonic anhydrase</fullName>
        <ecNumber evidence="4 9">4.2.1.1</ecNumber>
    </recommendedName>
</protein>
<evidence type="ECO:0000256" key="4">
    <source>
        <dbReference type="ARBA" id="ARBA00012925"/>
    </source>
</evidence>
<comment type="caution">
    <text evidence="11">The sequence shown here is derived from an EMBL/GenBank/DDBJ whole genome shotgun (WGS) entry which is preliminary data.</text>
</comment>
<gene>
    <name evidence="11" type="ORF">GX51_06475</name>
</gene>
<evidence type="ECO:0000313" key="11">
    <source>
        <dbReference type="EMBL" id="PGG99058.1"/>
    </source>
</evidence>
<evidence type="ECO:0000256" key="6">
    <source>
        <dbReference type="ARBA" id="ARBA00022833"/>
    </source>
</evidence>
<evidence type="ECO:0000256" key="1">
    <source>
        <dbReference type="ARBA" id="ARBA00001947"/>
    </source>
</evidence>
<dbReference type="InterPro" id="IPR041891">
    <property type="entry name" value="Alpha_CA_prokaryot-like"/>
</dbReference>
<evidence type="ECO:0000256" key="9">
    <source>
        <dbReference type="RuleBase" id="RU367011"/>
    </source>
</evidence>
<keyword evidence="12" id="KW-1185">Reference proteome</keyword>
<comment type="similarity">
    <text evidence="3 9">Belongs to the alpha-carbonic anhydrase family.</text>
</comment>
<evidence type="ECO:0000256" key="3">
    <source>
        <dbReference type="ARBA" id="ARBA00010718"/>
    </source>
</evidence>
<feature type="domain" description="Alpha-carbonic anhydrase" evidence="10">
    <location>
        <begin position="41"/>
        <end position="271"/>
    </location>
</feature>
<comment type="catalytic activity">
    <reaction evidence="8 9">
        <text>hydrogencarbonate + H(+) = CO2 + H2O</text>
        <dbReference type="Rhea" id="RHEA:10748"/>
        <dbReference type="ChEBI" id="CHEBI:15377"/>
        <dbReference type="ChEBI" id="CHEBI:15378"/>
        <dbReference type="ChEBI" id="CHEBI:16526"/>
        <dbReference type="ChEBI" id="CHEBI:17544"/>
        <dbReference type="EC" id="4.2.1.1"/>
    </reaction>
</comment>
<evidence type="ECO:0000256" key="2">
    <source>
        <dbReference type="ARBA" id="ARBA00002904"/>
    </source>
</evidence>
<dbReference type="EMBL" id="PDNC01000107">
    <property type="protein sequence ID" value="PGG99058.1"/>
    <property type="molecule type" value="Genomic_DNA"/>
</dbReference>
<dbReference type="Pfam" id="PF00194">
    <property type="entry name" value="Carb_anhydrase"/>
    <property type="match status" value="1"/>
</dbReference>
<dbReference type="SMART" id="SM01057">
    <property type="entry name" value="Carb_anhydrase"/>
    <property type="match status" value="1"/>
</dbReference>
<evidence type="ECO:0000256" key="5">
    <source>
        <dbReference type="ARBA" id="ARBA00022723"/>
    </source>
</evidence>
<dbReference type="PANTHER" id="PTHR18952:SF265">
    <property type="entry name" value="CARBONIC ANHYDRASE"/>
    <property type="match status" value="1"/>
</dbReference>
<reference evidence="11 12" key="1">
    <citation type="submission" date="2017-10" db="EMBL/GenBank/DDBJ databases">
        <title>Comparative genomics in systemic dimorphic fungi from Ajellomycetaceae.</title>
        <authorList>
            <person name="Munoz J.F."/>
            <person name="Mcewen J.G."/>
            <person name="Clay O.K."/>
            <person name="Cuomo C.A."/>
        </authorList>
    </citation>
    <scope>NUCLEOTIDE SEQUENCE [LARGE SCALE GENOMIC DNA]</scope>
    <source>
        <strain evidence="11 12">UAMH130</strain>
    </source>
</reference>
<evidence type="ECO:0000256" key="7">
    <source>
        <dbReference type="ARBA" id="ARBA00023239"/>
    </source>
</evidence>
<proteinExistence type="inferred from homology"/>
<dbReference type="GO" id="GO:0004089">
    <property type="term" value="F:carbonate dehydratase activity"/>
    <property type="evidence" value="ECO:0007669"/>
    <property type="project" value="UniProtKB-UniRule"/>
</dbReference>
<dbReference type="Proteomes" id="UP000224080">
    <property type="component" value="Unassembled WGS sequence"/>
</dbReference>
<dbReference type="InterPro" id="IPR001148">
    <property type="entry name" value="CA_dom"/>
</dbReference>
<feature type="chain" id="PRO_5025094592" description="Carbonic anhydrase" evidence="9">
    <location>
        <begin position="20"/>
        <end position="298"/>
    </location>
</feature>
<keyword evidence="5 9" id="KW-0479">Metal-binding</keyword>
<comment type="cofactor">
    <cofactor evidence="1 9">
        <name>Zn(2+)</name>
        <dbReference type="ChEBI" id="CHEBI:29105"/>
    </cofactor>
</comment>
<dbReference type="InterPro" id="IPR036398">
    <property type="entry name" value="CA_dom_sf"/>
</dbReference>
<evidence type="ECO:0000313" key="12">
    <source>
        <dbReference type="Proteomes" id="UP000224080"/>
    </source>
</evidence>
<dbReference type="AlphaFoldDB" id="A0A2B7WR48"/>
<dbReference type="PANTHER" id="PTHR18952">
    <property type="entry name" value="CARBONIC ANHYDRASE"/>
    <property type="match status" value="1"/>
</dbReference>
<keyword evidence="9" id="KW-0732">Signal</keyword>
<feature type="signal peptide" evidence="9">
    <location>
        <begin position="1"/>
        <end position="19"/>
    </location>
</feature>